<organism evidence="1 2">
    <name type="scientific">Stigmatella aurantiaca (strain DW4/3-1)</name>
    <dbReference type="NCBI Taxonomy" id="378806"/>
    <lineage>
        <taxon>Bacteria</taxon>
        <taxon>Pseudomonadati</taxon>
        <taxon>Myxococcota</taxon>
        <taxon>Myxococcia</taxon>
        <taxon>Myxococcales</taxon>
        <taxon>Cystobacterineae</taxon>
        <taxon>Archangiaceae</taxon>
        <taxon>Stigmatella</taxon>
    </lineage>
</organism>
<dbReference type="HOGENOM" id="CLU_2144307_0_0_7"/>
<sequence>MRPHLCLIAAAALVFACSEDSSSEEPIPEGTCALEGEASSPAFLFRLGCQEDFNALASEPLDTSIPGARSVKVVLDQFDNNTLYFQNSTQYAIGLRHVLRGTRCLGARDRAL</sequence>
<evidence type="ECO:0000313" key="1">
    <source>
        <dbReference type="EMBL" id="ADO71885.1"/>
    </source>
</evidence>
<dbReference type="STRING" id="378806.STAUR_4101"/>
<evidence type="ECO:0000313" key="2">
    <source>
        <dbReference type="Proteomes" id="UP000001351"/>
    </source>
</evidence>
<dbReference type="PROSITE" id="PS51257">
    <property type="entry name" value="PROKAR_LIPOPROTEIN"/>
    <property type="match status" value="1"/>
</dbReference>
<protein>
    <recommendedName>
        <fullName evidence="3">Lipoprotein</fullName>
    </recommendedName>
</protein>
<dbReference type="AlphaFoldDB" id="E3FMV4"/>
<dbReference type="KEGG" id="sur:STAUR_4101"/>
<evidence type="ECO:0008006" key="3">
    <source>
        <dbReference type="Google" id="ProtNLM"/>
    </source>
</evidence>
<reference evidence="1 2" key="1">
    <citation type="journal article" date="2011" name="Mol. Biol. Evol.">
        <title>Comparative genomic analysis of fruiting body formation in Myxococcales.</title>
        <authorList>
            <person name="Huntley S."/>
            <person name="Hamann N."/>
            <person name="Wegener-Feldbrugge S."/>
            <person name="Treuner-Lange A."/>
            <person name="Kube M."/>
            <person name="Reinhardt R."/>
            <person name="Klages S."/>
            <person name="Muller R."/>
            <person name="Ronning C.M."/>
            <person name="Nierman W.C."/>
            <person name="Sogaard-Andersen L."/>
        </authorList>
    </citation>
    <scope>NUCLEOTIDE SEQUENCE [LARGE SCALE GENOMIC DNA]</scope>
    <source>
        <strain evidence="1 2">DW4/3-1</strain>
    </source>
</reference>
<dbReference type="Proteomes" id="UP000001351">
    <property type="component" value="Chromosome"/>
</dbReference>
<accession>E3FMV4</accession>
<proteinExistence type="predicted"/>
<dbReference type="RefSeq" id="WP_013376056.1">
    <property type="nucleotide sequence ID" value="NC_014623.1"/>
</dbReference>
<dbReference type="eggNOG" id="COG0574">
    <property type="taxonomic scope" value="Bacteria"/>
</dbReference>
<keyword evidence="2" id="KW-1185">Reference proteome</keyword>
<gene>
    <name evidence="1" type="ordered locus">STAUR_4101</name>
</gene>
<dbReference type="EMBL" id="CP002271">
    <property type="protein sequence ID" value="ADO71885.1"/>
    <property type="molecule type" value="Genomic_DNA"/>
</dbReference>
<name>E3FMV4_STIAD</name>